<reference evidence="1 2" key="1">
    <citation type="submission" date="2019-12" db="EMBL/GenBank/DDBJ databases">
        <authorList>
            <person name="Li J."/>
        </authorList>
    </citation>
    <scope>NUCLEOTIDE SEQUENCE [LARGE SCALE GENOMIC DNA]</scope>
    <source>
        <strain evidence="1 2">HL2-2</strain>
    </source>
</reference>
<dbReference type="AlphaFoldDB" id="A0A6L6U9T2"/>
<protein>
    <recommendedName>
        <fullName evidence="3">TonB C-terminal domain-containing protein</fullName>
    </recommendedName>
</protein>
<gene>
    <name evidence="1" type="ORF">GN138_04460</name>
</gene>
<keyword evidence="2" id="KW-1185">Reference proteome</keyword>
<dbReference type="RefSeq" id="WP_157362509.1">
    <property type="nucleotide sequence ID" value="NZ_WOWS01000001.1"/>
</dbReference>
<comment type="caution">
    <text evidence="1">The sequence shown here is derived from an EMBL/GenBank/DDBJ whole genome shotgun (WGS) entry which is preliminary data.</text>
</comment>
<dbReference type="EMBL" id="WOWS01000001">
    <property type="protein sequence ID" value="MUU77687.1"/>
    <property type="molecule type" value="Genomic_DNA"/>
</dbReference>
<accession>A0A6L6U9T2</accession>
<proteinExistence type="predicted"/>
<sequence>MKKRIIISTTALAILAIVLFGFTNLKLNESKETATTEPIEPLIENNAFFGPYEKPLPNLYYGVDTRFKAVKKSDIDKATSIYDFITKEEKEQIIDIKYINLIVIENNEHSNTQESGKTAAFTETQLQILKATDYFSHFTVKSEFKGKNPKTRNIEDMFISPHITVVPNQQAQYVAGKEALVNYFKDHSRRAMSIITDNKIYPIKISFIINKKGKVTDVKHDAMSTGYPEIDAKLMELVKNIPGQWIPAQKANGEKTNQELVFTFGPDDGC</sequence>
<name>A0A6L6U9T2_9FLAO</name>
<evidence type="ECO:0000313" key="2">
    <source>
        <dbReference type="Proteomes" id="UP000478208"/>
    </source>
</evidence>
<dbReference type="Proteomes" id="UP000478208">
    <property type="component" value="Unassembled WGS sequence"/>
</dbReference>
<evidence type="ECO:0000313" key="1">
    <source>
        <dbReference type="EMBL" id="MUU77687.1"/>
    </source>
</evidence>
<organism evidence="1 2">
    <name type="scientific">Winogradskyella endarachnes</name>
    <dbReference type="NCBI Taxonomy" id="2681965"/>
    <lineage>
        <taxon>Bacteria</taxon>
        <taxon>Pseudomonadati</taxon>
        <taxon>Bacteroidota</taxon>
        <taxon>Flavobacteriia</taxon>
        <taxon>Flavobacteriales</taxon>
        <taxon>Flavobacteriaceae</taxon>
        <taxon>Winogradskyella</taxon>
    </lineage>
</organism>
<evidence type="ECO:0008006" key="3">
    <source>
        <dbReference type="Google" id="ProtNLM"/>
    </source>
</evidence>